<dbReference type="GO" id="GO:0006260">
    <property type="term" value="P:DNA replication"/>
    <property type="evidence" value="ECO:0007669"/>
    <property type="project" value="UniProtKB-KW"/>
</dbReference>
<comment type="caution">
    <text evidence="4">The sequence shown here is derived from an EMBL/GenBank/DDBJ whole genome shotgun (WGS) entry which is preliminary data.</text>
</comment>
<evidence type="ECO:0000313" key="4">
    <source>
        <dbReference type="EMBL" id="HJC04680.1"/>
    </source>
</evidence>
<dbReference type="AlphaFoldDB" id="A0A9D2MXD2"/>
<dbReference type="Gene3D" id="1.10.287.110">
    <property type="entry name" value="DnaJ domain"/>
    <property type="match status" value="1"/>
</dbReference>
<reference evidence="4" key="2">
    <citation type="submission" date="2021-04" db="EMBL/GenBank/DDBJ databases">
        <authorList>
            <person name="Gilroy R."/>
        </authorList>
    </citation>
    <scope>NUCLEOTIDE SEQUENCE</scope>
    <source>
        <strain evidence="4">CHK180-15479</strain>
    </source>
</reference>
<feature type="domain" description="J" evidence="3">
    <location>
        <begin position="5"/>
        <end position="82"/>
    </location>
</feature>
<dbReference type="EMBL" id="DWWT01000002">
    <property type="protein sequence ID" value="HJC04680.1"/>
    <property type="molecule type" value="Genomic_DNA"/>
</dbReference>
<feature type="compositionally biased region" description="Basic and acidic residues" evidence="2">
    <location>
        <begin position="31"/>
        <end position="46"/>
    </location>
</feature>
<dbReference type="InterPro" id="IPR001623">
    <property type="entry name" value="DnaJ_domain"/>
</dbReference>
<protein>
    <submittedName>
        <fullName evidence="4">J domain-containing protein</fullName>
    </submittedName>
</protein>
<proteinExistence type="predicted"/>
<accession>A0A9D2MXD2</accession>
<organism evidence="4 5">
    <name type="scientific">Candidatus Enterocloster excrementipullorum</name>
    <dbReference type="NCBI Taxonomy" id="2838559"/>
    <lineage>
        <taxon>Bacteria</taxon>
        <taxon>Bacillati</taxon>
        <taxon>Bacillota</taxon>
        <taxon>Clostridia</taxon>
        <taxon>Lachnospirales</taxon>
        <taxon>Lachnospiraceae</taxon>
        <taxon>Enterocloster</taxon>
    </lineage>
</organism>
<evidence type="ECO:0000256" key="2">
    <source>
        <dbReference type="SAM" id="MobiDB-lite"/>
    </source>
</evidence>
<dbReference type="CDD" id="cd06257">
    <property type="entry name" value="DnaJ"/>
    <property type="match status" value="1"/>
</dbReference>
<evidence type="ECO:0000313" key="5">
    <source>
        <dbReference type="Proteomes" id="UP000823910"/>
    </source>
</evidence>
<evidence type="ECO:0000259" key="3">
    <source>
        <dbReference type="PROSITE" id="PS50076"/>
    </source>
</evidence>
<dbReference type="PRINTS" id="PR00625">
    <property type="entry name" value="JDOMAIN"/>
</dbReference>
<keyword evidence="1" id="KW-0235">DNA replication</keyword>
<name>A0A9D2MXD2_9FIRM</name>
<dbReference type="SMART" id="SM00271">
    <property type="entry name" value="DnaJ"/>
    <property type="match status" value="1"/>
</dbReference>
<dbReference type="Pfam" id="PF00226">
    <property type="entry name" value="DnaJ"/>
    <property type="match status" value="1"/>
</dbReference>
<feature type="region of interest" description="Disordered" evidence="2">
    <location>
        <begin position="31"/>
        <end position="98"/>
    </location>
</feature>
<reference evidence="4" key="1">
    <citation type="journal article" date="2021" name="PeerJ">
        <title>Extensive microbial diversity within the chicken gut microbiome revealed by metagenomics and culture.</title>
        <authorList>
            <person name="Gilroy R."/>
            <person name="Ravi A."/>
            <person name="Getino M."/>
            <person name="Pursley I."/>
            <person name="Horton D.L."/>
            <person name="Alikhan N.F."/>
            <person name="Baker D."/>
            <person name="Gharbi K."/>
            <person name="Hall N."/>
            <person name="Watson M."/>
            <person name="Adriaenssens E.M."/>
            <person name="Foster-Nyarko E."/>
            <person name="Jarju S."/>
            <person name="Secka A."/>
            <person name="Antonio M."/>
            <person name="Oren A."/>
            <person name="Chaudhuri R.R."/>
            <person name="La Ragione R."/>
            <person name="Hildebrand F."/>
            <person name="Pallen M.J."/>
        </authorList>
    </citation>
    <scope>NUCLEOTIDE SEQUENCE</scope>
    <source>
        <strain evidence="4">CHK180-15479</strain>
    </source>
</reference>
<dbReference type="PROSITE" id="PS50076">
    <property type="entry name" value="DNAJ_2"/>
    <property type="match status" value="1"/>
</dbReference>
<evidence type="ECO:0000256" key="1">
    <source>
        <dbReference type="ARBA" id="ARBA00022705"/>
    </source>
</evidence>
<dbReference type="Proteomes" id="UP000823910">
    <property type="component" value="Unassembled WGS sequence"/>
</dbReference>
<gene>
    <name evidence="4" type="ORF">H9704_00720</name>
</gene>
<dbReference type="SUPFAM" id="SSF46565">
    <property type="entry name" value="Chaperone J-domain"/>
    <property type="match status" value="1"/>
</dbReference>
<dbReference type="InterPro" id="IPR036869">
    <property type="entry name" value="J_dom_sf"/>
</dbReference>
<sequence length="350" mass="39656">MTEHEACKILGVSPEAGQEAIKKRYRELMRRVHPDAGGRQEEEERQGRRHLRAQEINRAYSLLKGRAPQADGTAGRQGDGRGQGKPAERNESPAWDAPVNIHAYREREVLQYAEGHGGEVLGSFCISRGRYLWTVEEDFPLFLLSMYRCSKQILEEEDAVRPQHAARAVFGGWETDSARDPSPSRPGLSAGLRSRVQAELAYLLAQQFIDGTALLGELAKERTEDAAGREIYFMPAMLERSGRTAAKSGEVLYPSRIQKHRLYLKNREGRELGYLSFADDRLYYVVIPMLEQRSAQVKIRAAEKPEGKRYQNLELWLRLAGKQNGGMPENLNLQIEKLLADYREQSGICK</sequence>